<dbReference type="AlphaFoldDB" id="A0A0L0S9E2"/>
<dbReference type="PANTHER" id="PTHR14312:SF1">
    <property type="entry name" value="BASIC-LEUCINE ZIPPER TRANSCRIPTION FACTOR A"/>
    <property type="match status" value="1"/>
</dbReference>
<feature type="compositionally biased region" description="Low complexity" evidence="2">
    <location>
        <begin position="559"/>
        <end position="582"/>
    </location>
</feature>
<dbReference type="Proteomes" id="UP000054350">
    <property type="component" value="Unassembled WGS sequence"/>
</dbReference>
<evidence type="ECO:0000256" key="1">
    <source>
        <dbReference type="PROSITE-ProRule" id="PRU00723"/>
    </source>
</evidence>
<dbReference type="OrthoDB" id="438553at2759"/>
<name>A0A0L0S9E2_ALLM3</name>
<evidence type="ECO:0000313" key="5">
    <source>
        <dbReference type="Proteomes" id="UP000054350"/>
    </source>
</evidence>
<dbReference type="VEuPathDB" id="FungiDB:AMAG_18127"/>
<feature type="compositionally biased region" description="Acidic residues" evidence="2">
    <location>
        <begin position="318"/>
        <end position="330"/>
    </location>
</feature>
<dbReference type="PANTHER" id="PTHR14312">
    <property type="entry name" value="CREB/ATF BZIP TRANSCRIPTION FACTOR"/>
    <property type="match status" value="1"/>
</dbReference>
<reference evidence="5" key="2">
    <citation type="submission" date="2009-11" db="EMBL/GenBank/DDBJ databases">
        <title>The Genome Sequence of Allomyces macrogynus strain ATCC 38327.</title>
        <authorList>
            <consortium name="The Broad Institute Genome Sequencing Platform"/>
            <person name="Russ C."/>
            <person name="Cuomo C."/>
            <person name="Shea T."/>
            <person name="Young S.K."/>
            <person name="Zeng Q."/>
            <person name="Koehrsen M."/>
            <person name="Haas B."/>
            <person name="Borodovsky M."/>
            <person name="Guigo R."/>
            <person name="Alvarado L."/>
            <person name="Berlin A."/>
            <person name="Borenstein D."/>
            <person name="Chen Z."/>
            <person name="Engels R."/>
            <person name="Freedman E."/>
            <person name="Gellesch M."/>
            <person name="Goldberg J."/>
            <person name="Griggs A."/>
            <person name="Gujja S."/>
            <person name="Heiman D."/>
            <person name="Hepburn T."/>
            <person name="Howarth C."/>
            <person name="Jen D."/>
            <person name="Larson L."/>
            <person name="Lewis B."/>
            <person name="Mehta T."/>
            <person name="Park D."/>
            <person name="Pearson M."/>
            <person name="Roberts A."/>
            <person name="Saif S."/>
            <person name="Shenoy N."/>
            <person name="Sisk P."/>
            <person name="Stolte C."/>
            <person name="Sykes S."/>
            <person name="Walk T."/>
            <person name="White J."/>
            <person name="Yandava C."/>
            <person name="Burger G."/>
            <person name="Gray M.W."/>
            <person name="Holland P.W.H."/>
            <person name="King N."/>
            <person name="Lang F.B.F."/>
            <person name="Roger A.J."/>
            <person name="Ruiz-Trillo I."/>
            <person name="Lander E."/>
            <person name="Nusbaum C."/>
        </authorList>
    </citation>
    <scope>NUCLEOTIDE SEQUENCE [LARGE SCALE GENOMIC DNA]</scope>
    <source>
        <strain evidence="5">ATCC 38327</strain>
    </source>
</reference>
<feature type="compositionally biased region" description="Basic and acidic residues" evidence="2">
    <location>
        <begin position="102"/>
        <end position="129"/>
    </location>
</feature>
<evidence type="ECO:0000256" key="2">
    <source>
        <dbReference type="SAM" id="MobiDB-lite"/>
    </source>
</evidence>
<dbReference type="GO" id="GO:0010468">
    <property type="term" value="P:regulation of gene expression"/>
    <property type="evidence" value="ECO:0007669"/>
    <property type="project" value="TreeGrafter"/>
</dbReference>
<gene>
    <name evidence="4" type="ORF">AMAG_18127</name>
</gene>
<dbReference type="PROSITE" id="PS50103">
    <property type="entry name" value="ZF_C3H1"/>
    <property type="match status" value="1"/>
</dbReference>
<dbReference type="EMBL" id="GG745334">
    <property type="protein sequence ID" value="KNE59223.1"/>
    <property type="molecule type" value="Genomic_DNA"/>
</dbReference>
<feature type="zinc finger region" description="C3H1-type" evidence="1">
    <location>
        <begin position="488"/>
        <end position="523"/>
    </location>
</feature>
<organism evidence="4 5">
    <name type="scientific">Allomyces macrogynus (strain ATCC 38327)</name>
    <name type="common">Allomyces javanicus var. macrogynus</name>
    <dbReference type="NCBI Taxonomy" id="578462"/>
    <lineage>
        <taxon>Eukaryota</taxon>
        <taxon>Fungi</taxon>
        <taxon>Fungi incertae sedis</taxon>
        <taxon>Blastocladiomycota</taxon>
        <taxon>Blastocladiomycetes</taxon>
        <taxon>Blastocladiales</taxon>
        <taxon>Blastocladiaceae</taxon>
        <taxon>Allomyces</taxon>
    </lineage>
</organism>
<feature type="compositionally biased region" description="Gly residues" evidence="2">
    <location>
        <begin position="245"/>
        <end position="254"/>
    </location>
</feature>
<feature type="domain" description="C3H1-type" evidence="3">
    <location>
        <begin position="488"/>
        <end position="523"/>
    </location>
</feature>
<accession>A0A0L0S9E2</accession>
<evidence type="ECO:0000259" key="3">
    <source>
        <dbReference type="PROSITE" id="PS50103"/>
    </source>
</evidence>
<dbReference type="GO" id="GO:0008270">
    <property type="term" value="F:zinc ion binding"/>
    <property type="evidence" value="ECO:0007669"/>
    <property type="project" value="UniProtKB-KW"/>
</dbReference>
<dbReference type="STRING" id="578462.A0A0L0S9E2"/>
<dbReference type="Gene3D" id="4.10.1000.40">
    <property type="match status" value="2"/>
</dbReference>
<proteinExistence type="predicted"/>
<feature type="compositionally biased region" description="Low complexity" evidence="2">
    <location>
        <begin position="338"/>
        <end position="355"/>
    </location>
</feature>
<evidence type="ECO:0000313" key="4">
    <source>
        <dbReference type="EMBL" id="KNE59223.1"/>
    </source>
</evidence>
<reference evidence="4 5" key="1">
    <citation type="submission" date="2009-11" db="EMBL/GenBank/DDBJ databases">
        <title>Annotation of Allomyces macrogynus ATCC 38327.</title>
        <authorList>
            <consortium name="The Broad Institute Genome Sequencing Platform"/>
            <person name="Russ C."/>
            <person name="Cuomo C."/>
            <person name="Burger G."/>
            <person name="Gray M.W."/>
            <person name="Holland P.W.H."/>
            <person name="King N."/>
            <person name="Lang F.B.F."/>
            <person name="Roger A.J."/>
            <person name="Ruiz-Trillo I."/>
            <person name="Young S.K."/>
            <person name="Zeng Q."/>
            <person name="Gargeya S."/>
            <person name="Fitzgerald M."/>
            <person name="Haas B."/>
            <person name="Abouelleil A."/>
            <person name="Alvarado L."/>
            <person name="Arachchi H.M."/>
            <person name="Berlin A."/>
            <person name="Chapman S.B."/>
            <person name="Gearin G."/>
            <person name="Goldberg J."/>
            <person name="Griggs A."/>
            <person name="Gujja S."/>
            <person name="Hansen M."/>
            <person name="Heiman D."/>
            <person name="Howarth C."/>
            <person name="Larimer J."/>
            <person name="Lui A."/>
            <person name="MacDonald P.J.P."/>
            <person name="McCowen C."/>
            <person name="Montmayeur A."/>
            <person name="Murphy C."/>
            <person name="Neiman D."/>
            <person name="Pearson M."/>
            <person name="Priest M."/>
            <person name="Roberts A."/>
            <person name="Saif S."/>
            <person name="Shea T."/>
            <person name="Sisk P."/>
            <person name="Stolte C."/>
            <person name="Sykes S."/>
            <person name="Wortman J."/>
            <person name="Nusbaum C."/>
            <person name="Birren B."/>
        </authorList>
    </citation>
    <scope>NUCLEOTIDE SEQUENCE [LARGE SCALE GENOMIC DNA]</scope>
    <source>
        <strain evidence="4 5">ATCC 38327</strain>
    </source>
</reference>
<keyword evidence="1" id="KW-0863">Zinc-finger</keyword>
<keyword evidence="5" id="KW-1185">Reference proteome</keyword>
<feature type="region of interest" description="Disordered" evidence="2">
    <location>
        <begin position="90"/>
        <end position="388"/>
    </location>
</feature>
<feature type="compositionally biased region" description="Low complexity" evidence="2">
    <location>
        <begin position="188"/>
        <end position="244"/>
    </location>
</feature>
<protein>
    <recommendedName>
        <fullName evidence="3">C3H1-type domain-containing protein</fullName>
    </recommendedName>
</protein>
<feature type="compositionally biased region" description="Polar residues" evidence="2">
    <location>
        <begin position="356"/>
        <end position="374"/>
    </location>
</feature>
<keyword evidence="1" id="KW-0862">Zinc</keyword>
<dbReference type="GO" id="GO:0005634">
    <property type="term" value="C:nucleus"/>
    <property type="evidence" value="ECO:0007669"/>
    <property type="project" value="TreeGrafter"/>
</dbReference>
<keyword evidence="1" id="KW-0479">Metal-binding</keyword>
<sequence length="663" mass="73022">MAPSLCPLGSPRAEQLRRAVIYKLKDWGFPRPDAAVLDRFVKLIDHAPPRYELEGSLPPLFPTSRPHPQFFHWLLKDALPKIVETNPSKDLAATVPSRMLATRRDRSKSDRTRSGRSGPDRAGSDRSVSDRTAPTPPMESAPERSGSPLVITLERRNNRLARGPTGFPQEQGVPPHRQQKQPMHHQHQQQQPMQHQRQQQQPMQHQRQQQLMQAQRQQPYLSHRPQQQGPFPNQQQQQFRPPGQFVGGRGGPGGPMNPRFQGNQGPRGSWPVQQAHAAPRPPSNQGEFAAPNLTQPAVSQPPPAPPASKPYAEQDEYRQEDEYEIPDELDGQATTDSPEAAEQASTPPSAAPTPQHQEQAKPQSQSQTLLQTPPRSHGPAKPKLITDPQPIATYSASFAMRGSPAGLIYNYKYDNNNDYLTRQCAYRDDFYAGHLLDRYVGPPGSLAPFPTSRNDSKSNPTCAILCTPYETGDAPSRCRHWPFCFYGQAARQPCKFWHPTAICAEYPDCRYDDTRCPFIHPIYFPLVSDPQSNLHGATLDFQGALQTIQLKQTAAGTAPASAAGGTTVPSGSAPGPAAGKSATTSSHVSAVDRAAMATIPCKFGSKCTRKDCAYAHPHTSDRFSLIADDKAVERVATGAGWNNQSGGDLMELDVYGDDALMWQ</sequence>
<dbReference type="GO" id="GO:0043565">
    <property type="term" value="F:sequence-specific DNA binding"/>
    <property type="evidence" value="ECO:0007669"/>
    <property type="project" value="TreeGrafter"/>
</dbReference>
<feature type="compositionally biased region" description="Pro residues" evidence="2">
    <location>
        <begin position="299"/>
        <end position="308"/>
    </location>
</feature>
<feature type="region of interest" description="Disordered" evidence="2">
    <location>
        <begin position="559"/>
        <end position="584"/>
    </location>
</feature>
<dbReference type="InterPro" id="IPR000571">
    <property type="entry name" value="Znf_CCCH"/>
</dbReference>
<feature type="compositionally biased region" description="Basic residues" evidence="2">
    <location>
        <begin position="177"/>
        <end position="187"/>
    </location>
</feature>